<dbReference type="CDD" id="cd16655">
    <property type="entry name" value="RING-Ubox_WDSUB1-like"/>
    <property type="match status" value="1"/>
</dbReference>
<dbReference type="SMART" id="SM00248">
    <property type="entry name" value="ANK"/>
    <property type="match status" value="1"/>
</dbReference>
<dbReference type="PROSITE" id="PS50088">
    <property type="entry name" value="ANK_REPEAT"/>
    <property type="match status" value="1"/>
</dbReference>
<gene>
    <name evidence="4" type="ORF">ACHAWO_002751</name>
</gene>
<feature type="compositionally biased region" description="Polar residues" evidence="2">
    <location>
        <begin position="273"/>
        <end position="282"/>
    </location>
</feature>
<feature type="domain" description="U-box" evidence="3">
    <location>
        <begin position="52"/>
        <end position="129"/>
    </location>
</feature>
<dbReference type="PROSITE" id="PS50297">
    <property type="entry name" value="ANK_REP_REGION"/>
    <property type="match status" value="1"/>
</dbReference>
<evidence type="ECO:0000256" key="1">
    <source>
        <dbReference type="PROSITE-ProRule" id="PRU00023"/>
    </source>
</evidence>
<proteinExistence type="predicted"/>
<dbReference type="InterPro" id="IPR052085">
    <property type="entry name" value="WD-SAM-U-box"/>
</dbReference>
<dbReference type="InterPro" id="IPR003613">
    <property type="entry name" value="Ubox_domain"/>
</dbReference>
<feature type="region of interest" description="Disordered" evidence="2">
    <location>
        <begin position="1"/>
        <end position="35"/>
    </location>
</feature>
<dbReference type="PANTHER" id="PTHR46573:SF1">
    <property type="entry name" value="WD REPEAT, SAM AND U-BOX DOMAIN-CONTAINING PROTEIN 1"/>
    <property type="match status" value="1"/>
</dbReference>
<dbReference type="PROSITE" id="PS51698">
    <property type="entry name" value="U_BOX"/>
    <property type="match status" value="1"/>
</dbReference>
<feature type="compositionally biased region" description="Basic and acidic residues" evidence="2">
    <location>
        <begin position="247"/>
        <end position="266"/>
    </location>
</feature>
<dbReference type="SUPFAM" id="SSF57850">
    <property type="entry name" value="RING/U-box"/>
    <property type="match status" value="1"/>
</dbReference>
<dbReference type="AlphaFoldDB" id="A0ABD3QT76"/>
<feature type="compositionally biased region" description="Low complexity" evidence="2">
    <location>
        <begin position="23"/>
        <end position="35"/>
    </location>
</feature>
<dbReference type="InterPro" id="IPR002110">
    <property type="entry name" value="Ankyrin_rpt"/>
</dbReference>
<evidence type="ECO:0000313" key="4">
    <source>
        <dbReference type="EMBL" id="KAL3801180.1"/>
    </source>
</evidence>
<keyword evidence="5" id="KW-1185">Reference proteome</keyword>
<evidence type="ECO:0000313" key="5">
    <source>
        <dbReference type="Proteomes" id="UP001530400"/>
    </source>
</evidence>
<feature type="repeat" description="ANK" evidence="1">
    <location>
        <begin position="167"/>
        <end position="199"/>
    </location>
</feature>
<feature type="region of interest" description="Disordered" evidence="2">
    <location>
        <begin position="247"/>
        <end position="283"/>
    </location>
</feature>
<dbReference type="InterPro" id="IPR036770">
    <property type="entry name" value="Ankyrin_rpt-contain_sf"/>
</dbReference>
<evidence type="ECO:0000259" key="3">
    <source>
        <dbReference type="PROSITE" id="PS51698"/>
    </source>
</evidence>
<accession>A0ABD3QT76</accession>
<dbReference type="Gene3D" id="3.30.40.10">
    <property type="entry name" value="Zinc/RING finger domain, C3HC4 (zinc finger)"/>
    <property type="match status" value="1"/>
</dbReference>
<dbReference type="Proteomes" id="UP001530400">
    <property type="component" value="Unassembled WGS sequence"/>
</dbReference>
<dbReference type="SUPFAM" id="SSF48403">
    <property type="entry name" value="Ankyrin repeat"/>
    <property type="match status" value="1"/>
</dbReference>
<dbReference type="EMBL" id="JALLPJ020000144">
    <property type="protein sequence ID" value="KAL3801180.1"/>
    <property type="molecule type" value="Genomic_DNA"/>
</dbReference>
<organism evidence="4 5">
    <name type="scientific">Cyclotella atomus</name>
    <dbReference type="NCBI Taxonomy" id="382360"/>
    <lineage>
        <taxon>Eukaryota</taxon>
        <taxon>Sar</taxon>
        <taxon>Stramenopiles</taxon>
        <taxon>Ochrophyta</taxon>
        <taxon>Bacillariophyta</taxon>
        <taxon>Coscinodiscophyceae</taxon>
        <taxon>Thalassiosirophycidae</taxon>
        <taxon>Stephanodiscales</taxon>
        <taxon>Stephanodiscaceae</taxon>
        <taxon>Cyclotella</taxon>
    </lineage>
</organism>
<comment type="caution">
    <text evidence="4">The sequence shown here is derived from an EMBL/GenBank/DDBJ whole genome shotgun (WGS) entry which is preliminary data.</text>
</comment>
<dbReference type="InterPro" id="IPR013083">
    <property type="entry name" value="Znf_RING/FYVE/PHD"/>
</dbReference>
<dbReference type="Pfam" id="PF04564">
    <property type="entry name" value="U-box"/>
    <property type="match status" value="1"/>
</dbReference>
<name>A0ABD3QT76_9STRA</name>
<dbReference type="PANTHER" id="PTHR46573">
    <property type="entry name" value="WD REPEAT, SAM AND U-BOX DOMAIN-CONTAINING PROTEIN 1"/>
    <property type="match status" value="1"/>
</dbReference>
<keyword evidence="1" id="KW-0040">ANK repeat</keyword>
<dbReference type="Gene3D" id="1.25.40.20">
    <property type="entry name" value="Ankyrin repeat-containing domain"/>
    <property type="match status" value="1"/>
</dbReference>
<dbReference type="Pfam" id="PF00023">
    <property type="entry name" value="Ank"/>
    <property type="match status" value="1"/>
</dbReference>
<evidence type="ECO:0000256" key="2">
    <source>
        <dbReference type="SAM" id="MobiDB-lite"/>
    </source>
</evidence>
<dbReference type="SMART" id="SM00504">
    <property type="entry name" value="Ubox"/>
    <property type="match status" value="1"/>
</dbReference>
<protein>
    <recommendedName>
        <fullName evidence="3">U-box domain-containing protein</fullName>
    </recommendedName>
</protein>
<sequence>MASSPLSARILPIRTNQEEEDASLTSSQSSEESFCSPFPNDEALDAYLESIAPPRELICPITQELLRDPVLCSDGHTYERSSLVTWFSMGRNRSPVTNSLLEDTSVERLVNNLAVSGMANMHREKLGRVLLNICAGVKRRGGQCGDGGVRIEGLVDAGADVNVRGVGGNTPLHLLIQSGNINLSIHLLNHDANVTLTNDAGMDCIATAEEMLLKIQSRQIDSQESIDDWNGFIEELKRKEALEKARTEARDRARTQANDEHRERQRTLAANARASNSDNGTNIRGLGRLEDGIGYFPSLAALQFQSSIPGPSPSVAQYENREKERLDRILKIVGGIVFLYFLLS</sequence>
<reference evidence="4 5" key="1">
    <citation type="submission" date="2024-10" db="EMBL/GenBank/DDBJ databases">
        <title>Updated reference genomes for cyclostephanoid diatoms.</title>
        <authorList>
            <person name="Roberts W.R."/>
            <person name="Alverson A.J."/>
        </authorList>
    </citation>
    <scope>NUCLEOTIDE SEQUENCE [LARGE SCALE GENOMIC DNA]</scope>
    <source>
        <strain evidence="4 5">AJA010-31</strain>
    </source>
</reference>